<protein>
    <submittedName>
        <fullName evidence="10">Membrane fusion protein</fullName>
    </submittedName>
</protein>
<dbReference type="RefSeq" id="WP_114772823.1">
    <property type="nucleotide sequence ID" value="NZ_QQBB01000014.1"/>
</dbReference>
<evidence type="ECO:0000256" key="8">
    <source>
        <dbReference type="SAM" id="Phobius"/>
    </source>
</evidence>
<proteinExistence type="inferred from homology"/>
<comment type="caution">
    <text evidence="10">The sequence shown here is derived from an EMBL/GenBank/DDBJ whole genome shotgun (WGS) entry which is preliminary data.</text>
</comment>
<dbReference type="Pfam" id="PF26002">
    <property type="entry name" value="Beta-barrel_AprE"/>
    <property type="match status" value="1"/>
</dbReference>
<keyword evidence="4 8" id="KW-0812">Transmembrane</keyword>
<accession>A0A370H7H1</accession>
<keyword evidence="5 8" id="KW-1133">Transmembrane helix</keyword>
<keyword evidence="3" id="KW-0813">Transport</keyword>
<dbReference type="InterPro" id="IPR050739">
    <property type="entry name" value="MFP"/>
</dbReference>
<evidence type="ECO:0000313" key="11">
    <source>
        <dbReference type="Proteomes" id="UP000254925"/>
    </source>
</evidence>
<dbReference type="AlphaFoldDB" id="A0A370H7H1"/>
<dbReference type="SUPFAM" id="SSF111369">
    <property type="entry name" value="HlyD-like secretion proteins"/>
    <property type="match status" value="1"/>
</dbReference>
<evidence type="ECO:0000256" key="3">
    <source>
        <dbReference type="ARBA" id="ARBA00022448"/>
    </source>
</evidence>
<evidence type="ECO:0000256" key="1">
    <source>
        <dbReference type="ARBA" id="ARBA00004167"/>
    </source>
</evidence>
<dbReference type="InterPro" id="IPR006144">
    <property type="entry name" value="Secretion_HlyD_CS"/>
</dbReference>
<comment type="subcellular location">
    <subcellularLocation>
        <location evidence="1">Membrane</location>
        <topology evidence="1">Single-pass membrane protein</topology>
    </subcellularLocation>
</comment>
<feature type="coiled-coil region" evidence="7">
    <location>
        <begin position="213"/>
        <end position="279"/>
    </location>
</feature>
<evidence type="ECO:0000313" key="10">
    <source>
        <dbReference type="EMBL" id="RDI52598.1"/>
    </source>
</evidence>
<dbReference type="Proteomes" id="UP000254925">
    <property type="component" value="Unassembled WGS sequence"/>
</dbReference>
<keyword evidence="6 8" id="KW-0472">Membrane</keyword>
<dbReference type="EMBL" id="QQBB01000014">
    <property type="protein sequence ID" value="RDI52598.1"/>
    <property type="molecule type" value="Genomic_DNA"/>
</dbReference>
<evidence type="ECO:0000256" key="5">
    <source>
        <dbReference type="ARBA" id="ARBA00022989"/>
    </source>
</evidence>
<comment type="similarity">
    <text evidence="2">Belongs to the membrane fusion protein (MFP) (TC 8.A.1) family.</text>
</comment>
<name>A0A370H7H1_9HYPH</name>
<feature type="domain" description="AprE-like beta-barrel" evidence="9">
    <location>
        <begin position="328"/>
        <end position="419"/>
    </location>
</feature>
<dbReference type="PROSITE" id="PS00543">
    <property type="entry name" value="HLYD_FAMILY"/>
    <property type="match status" value="1"/>
</dbReference>
<dbReference type="PANTHER" id="PTHR30386:SF28">
    <property type="entry name" value="EXPORTED PROTEIN"/>
    <property type="match status" value="1"/>
</dbReference>
<feature type="transmembrane region" description="Helical" evidence="8">
    <location>
        <begin position="47"/>
        <end position="69"/>
    </location>
</feature>
<gene>
    <name evidence="10" type="ORF">DES45_11459</name>
</gene>
<dbReference type="PRINTS" id="PR01490">
    <property type="entry name" value="RTXTOXIND"/>
</dbReference>
<dbReference type="GO" id="GO:0016020">
    <property type="term" value="C:membrane"/>
    <property type="evidence" value="ECO:0007669"/>
    <property type="project" value="UniProtKB-SubCell"/>
</dbReference>
<keyword evidence="11" id="KW-1185">Reference proteome</keyword>
<organism evidence="10 11">
    <name type="scientific">Microvirga subterranea</name>
    <dbReference type="NCBI Taxonomy" id="186651"/>
    <lineage>
        <taxon>Bacteria</taxon>
        <taxon>Pseudomonadati</taxon>
        <taxon>Pseudomonadota</taxon>
        <taxon>Alphaproteobacteria</taxon>
        <taxon>Hyphomicrobiales</taxon>
        <taxon>Methylobacteriaceae</taxon>
        <taxon>Microvirga</taxon>
    </lineage>
</organism>
<dbReference type="PANTHER" id="PTHR30386">
    <property type="entry name" value="MEMBRANE FUSION SUBUNIT OF EMRAB-TOLC MULTIDRUG EFFLUX PUMP"/>
    <property type="match status" value="1"/>
</dbReference>
<evidence type="ECO:0000256" key="4">
    <source>
        <dbReference type="ARBA" id="ARBA00022692"/>
    </source>
</evidence>
<evidence type="ECO:0000256" key="6">
    <source>
        <dbReference type="ARBA" id="ARBA00023136"/>
    </source>
</evidence>
<sequence>MSENASKYNSLVEGNTRSAPAQPLFRPEVMVEHQSQWLGTVLLEPKITHWMFASLALLATAAVLGMLFFTSYTRKARINGWLVPQQGLVRVYAPQSGVITRIHASEGMTVKKGTPLLAISTELQSEALGGTRQEIVRRLTERRNSMAEEKTIQKRLVSQQMADLVQRIAALDNEQTFLTKELELQRTQLELNQQIEERMRTLRSRDIVTEPRREEAERERIQQAAKLQALERTQASLQRESLQLKASLREIPIKHLTQLAEIDRNIAALEQELAEAEARREIVIPAPQDGTVSGMQVERGGSAQPSVPLMNIVPSGANLQAQLFSPSRAIGFIHEGQRVLLRYEAFPYQKFGFHEGIVTAVSRATISPAEMTQQLAGLSTLYGTSEPVYRITVELKQQTVTAYGSPMPLQPGMKLEADVLLESRRLVEWMLEPLFSISGKLTG</sequence>
<reference evidence="10 11" key="1">
    <citation type="submission" date="2018-07" db="EMBL/GenBank/DDBJ databases">
        <title>Genomic Encyclopedia of Type Strains, Phase IV (KMG-IV): sequencing the most valuable type-strain genomes for metagenomic binning, comparative biology and taxonomic classification.</title>
        <authorList>
            <person name="Goeker M."/>
        </authorList>
    </citation>
    <scope>NUCLEOTIDE SEQUENCE [LARGE SCALE GENOMIC DNA]</scope>
    <source>
        <strain evidence="10 11">DSM 14364</strain>
    </source>
</reference>
<evidence type="ECO:0000256" key="2">
    <source>
        <dbReference type="ARBA" id="ARBA00009477"/>
    </source>
</evidence>
<dbReference type="GO" id="GO:0009306">
    <property type="term" value="P:protein secretion"/>
    <property type="evidence" value="ECO:0007669"/>
    <property type="project" value="InterPro"/>
</dbReference>
<evidence type="ECO:0000256" key="7">
    <source>
        <dbReference type="SAM" id="Coils"/>
    </source>
</evidence>
<dbReference type="Gene3D" id="2.40.50.100">
    <property type="match status" value="1"/>
</dbReference>
<evidence type="ECO:0000259" key="9">
    <source>
        <dbReference type="Pfam" id="PF26002"/>
    </source>
</evidence>
<dbReference type="OrthoDB" id="9810980at2"/>
<dbReference type="Gene3D" id="2.40.30.170">
    <property type="match status" value="1"/>
</dbReference>
<dbReference type="InterPro" id="IPR058982">
    <property type="entry name" value="Beta-barrel_AprE"/>
</dbReference>
<keyword evidence="7" id="KW-0175">Coiled coil</keyword>